<evidence type="ECO:0000256" key="6">
    <source>
        <dbReference type="SAM" id="SignalP"/>
    </source>
</evidence>
<feature type="chain" id="PRO_5046335259" description="G-protein coupled receptors family 2 profile 2 domain-containing protein" evidence="6">
    <location>
        <begin position="26"/>
        <end position="694"/>
    </location>
</feature>
<feature type="transmembrane region" description="Helical" evidence="5">
    <location>
        <begin position="418"/>
        <end position="440"/>
    </location>
</feature>
<evidence type="ECO:0000256" key="1">
    <source>
        <dbReference type="ARBA" id="ARBA00004141"/>
    </source>
</evidence>
<keyword evidence="4 5" id="KW-0472">Membrane</keyword>
<evidence type="ECO:0000256" key="3">
    <source>
        <dbReference type="ARBA" id="ARBA00022989"/>
    </source>
</evidence>
<feature type="transmembrane region" description="Helical" evidence="5">
    <location>
        <begin position="513"/>
        <end position="536"/>
    </location>
</feature>
<keyword evidence="6" id="KW-0732">Signal</keyword>
<dbReference type="PROSITE" id="PS50261">
    <property type="entry name" value="G_PROTEIN_RECEP_F2_4"/>
    <property type="match status" value="1"/>
</dbReference>
<dbReference type="Gene3D" id="1.20.1070.10">
    <property type="entry name" value="Rhodopsin 7-helix transmembrane proteins"/>
    <property type="match status" value="1"/>
</dbReference>
<feature type="signal peptide" evidence="6">
    <location>
        <begin position="1"/>
        <end position="25"/>
    </location>
</feature>
<accession>A0ABP1R9U0</accession>
<evidence type="ECO:0000313" key="8">
    <source>
        <dbReference type="EMBL" id="CAL8124075.1"/>
    </source>
</evidence>
<dbReference type="Pfam" id="PF00002">
    <property type="entry name" value="7tm_2"/>
    <property type="match status" value="1"/>
</dbReference>
<feature type="domain" description="G-protein coupled receptors family 2 profile 2" evidence="7">
    <location>
        <begin position="343"/>
        <end position="614"/>
    </location>
</feature>
<keyword evidence="9" id="KW-1185">Reference proteome</keyword>
<organism evidence="8 9">
    <name type="scientific">Orchesella dallaii</name>
    <dbReference type="NCBI Taxonomy" id="48710"/>
    <lineage>
        <taxon>Eukaryota</taxon>
        <taxon>Metazoa</taxon>
        <taxon>Ecdysozoa</taxon>
        <taxon>Arthropoda</taxon>
        <taxon>Hexapoda</taxon>
        <taxon>Collembola</taxon>
        <taxon>Entomobryomorpha</taxon>
        <taxon>Entomobryoidea</taxon>
        <taxon>Orchesellidae</taxon>
        <taxon>Orchesellinae</taxon>
        <taxon>Orchesella</taxon>
    </lineage>
</organism>
<evidence type="ECO:0000256" key="5">
    <source>
        <dbReference type="SAM" id="Phobius"/>
    </source>
</evidence>
<reference evidence="8 9" key="1">
    <citation type="submission" date="2024-08" db="EMBL/GenBank/DDBJ databases">
        <authorList>
            <person name="Cucini C."/>
            <person name="Frati F."/>
        </authorList>
    </citation>
    <scope>NUCLEOTIDE SEQUENCE [LARGE SCALE GENOMIC DNA]</scope>
</reference>
<evidence type="ECO:0000313" key="9">
    <source>
        <dbReference type="Proteomes" id="UP001642540"/>
    </source>
</evidence>
<dbReference type="EMBL" id="CAXLJM020000068">
    <property type="protein sequence ID" value="CAL8124075.1"/>
    <property type="molecule type" value="Genomic_DNA"/>
</dbReference>
<dbReference type="PANTHER" id="PTHR46953:SF1">
    <property type="entry name" value="G-PROTEIN COUPLED RECEPTOR MTH-LIKE 1-RELATED"/>
    <property type="match status" value="1"/>
</dbReference>
<evidence type="ECO:0000259" key="7">
    <source>
        <dbReference type="PROSITE" id="PS50261"/>
    </source>
</evidence>
<dbReference type="PANTHER" id="PTHR46953">
    <property type="entry name" value="G-PROTEIN COUPLED RECEPTOR MTH-LIKE 1-RELATED"/>
    <property type="match status" value="1"/>
</dbReference>
<dbReference type="InterPro" id="IPR052808">
    <property type="entry name" value="GPCR_Mth-like"/>
</dbReference>
<evidence type="ECO:0000256" key="2">
    <source>
        <dbReference type="ARBA" id="ARBA00022692"/>
    </source>
</evidence>
<dbReference type="InterPro" id="IPR017981">
    <property type="entry name" value="GPCR_2-like_7TM"/>
</dbReference>
<keyword evidence="3 5" id="KW-1133">Transmembrane helix</keyword>
<feature type="transmembrane region" description="Helical" evidence="5">
    <location>
        <begin position="590"/>
        <end position="612"/>
    </location>
</feature>
<evidence type="ECO:0000256" key="4">
    <source>
        <dbReference type="ARBA" id="ARBA00023136"/>
    </source>
</evidence>
<feature type="transmembrane region" description="Helical" evidence="5">
    <location>
        <begin position="452"/>
        <end position="476"/>
    </location>
</feature>
<feature type="transmembrane region" description="Helical" evidence="5">
    <location>
        <begin position="557"/>
        <end position="578"/>
    </location>
</feature>
<sequence>MSLRIDKSLLLVAFYLCVHFQYCFTDNTTISSNYNVYKCTGRLHDAGETAVTIPGQFCSDNVTRTLPLTRKELNCKKGRFKVVFQLPHKNEDSSSIESHGSVKVLRTDLKTRKTVSYEDPLIKFMSDQPYLSISNEFFHPNEYCFDQMEGNELSLFVCYPECYGQRPCVTKCCAQDEVWDVLNARCRKVLDTATLSNKNTHDNVASNSTANAINHQEPHYWSPVLFSRSVDNCVKRVTSYHRQQIYIHVQERLPSCDPATYVQIPLRKIHNHAVQRFRVLWTGQVIMRDKRGNWSEFTQGRYCVDGMTNFGHGMEYTGAFEDQILLVCPDQAPLTVQKKSIPLRYAMMLLGAAAILFLTALISTLVWDRQNVYEWTVSCEVISMFFMILMVGIAHTIARKPEKSDFGSIHCVFIGAASHFFWLSTFCWLFIINFEIWWNFRNLVQLRQSRKWFRFCLYMLVGWGCPLVAVGGGLLLDKVWGLQNEDLDCTNLIVPNYGQTNCYISKHAQGPYLFYPVGVILMFNLIFYLLTVCKMWGYQKKSQAIIQYRSRGQTQPILIFAKLFIVMGVSWIFEIISWATTPSEADSIPLYWVIFDIVTLFQAVCIFVIFVWKKETLSRLWYKYPCFQPVLTPLSKLPGCGVVPNERDRMASLYSPNKFPRDSIRSNMGLPVTNNGIVQSPNASVPDHLALSSL</sequence>
<name>A0ABP1R9U0_9HEXA</name>
<comment type="subcellular location">
    <subcellularLocation>
        <location evidence="1">Membrane</location>
        <topology evidence="1">Multi-pass membrane protein</topology>
    </subcellularLocation>
</comment>
<feature type="transmembrane region" description="Helical" evidence="5">
    <location>
        <begin position="379"/>
        <end position="398"/>
    </location>
</feature>
<dbReference type="Proteomes" id="UP001642540">
    <property type="component" value="Unassembled WGS sequence"/>
</dbReference>
<dbReference type="InterPro" id="IPR000832">
    <property type="entry name" value="GPCR_2_secretin-like"/>
</dbReference>
<feature type="transmembrane region" description="Helical" evidence="5">
    <location>
        <begin position="345"/>
        <end position="367"/>
    </location>
</feature>
<comment type="caution">
    <text evidence="8">The sequence shown here is derived from an EMBL/GenBank/DDBJ whole genome shotgun (WGS) entry which is preliminary data.</text>
</comment>
<proteinExistence type="predicted"/>
<keyword evidence="2 5" id="KW-0812">Transmembrane</keyword>
<gene>
    <name evidence="8" type="ORF">ODALV1_LOCUS20449</name>
</gene>
<dbReference type="CDD" id="cd15039">
    <property type="entry name" value="7tmB3_Methuselah-like"/>
    <property type="match status" value="1"/>
</dbReference>
<protein>
    <recommendedName>
        <fullName evidence="7">G-protein coupled receptors family 2 profile 2 domain-containing protein</fullName>
    </recommendedName>
</protein>